<proteinExistence type="inferred from homology"/>
<dbReference type="RefSeq" id="XP_018983184.1">
    <property type="nucleotide sequence ID" value="XM_019129792.1"/>
</dbReference>
<dbReference type="GO" id="GO:0030687">
    <property type="term" value="C:preribosome, large subunit precursor"/>
    <property type="evidence" value="ECO:0007669"/>
    <property type="project" value="TreeGrafter"/>
</dbReference>
<dbReference type="InterPro" id="IPR015943">
    <property type="entry name" value="WD40/YVTN_repeat-like_dom_sf"/>
</dbReference>
<dbReference type="Gene3D" id="2.130.10.10">
    <property type="entry name" value="YVTN repeat-like/Quinoprotein amine dehydrogenase"/>
    <property type="match status" value="1"/>
</dbReference>
<evidence type="ECO:0000256" key="2">
    <source>
        <dbReference type="ARBA" id="ARBA00007861"/>
    </source>
</evidence>
<dbReference type="Proteomes" id="UP000094336">
    <property type="component" value="Unassembled WGS sequence"/>
</dbReference>
<organism evidence="6 7">
    <name type="scientific">Babjeviella inositovora NRRL Y-12698</name>
    <dbReference type="NCBI Taxonomy" id="984486"/>
    <lineage>
        <taxon>Eukaryota</taxon>
        <taxon>Fungi</taxon>
        <taxon>Dikarya</taxon>
        <taxon>Ascomycota</taxon>
        <taxon>Saccharomycotina</taxon>
        <taxon>Pichiomycetes</taxon>
        <taxon>Serinales incertae sedis</taxon>
        <taxon>Babjeviella</taxon>
    </lineage>
</organism>
<dbReference type="CDD" id="cd22858">
    <property type="entry name" value="Nsa1"/>
    <property type="match status" value="1"/>
</dbReference>
<dbReference type="PANTHER" id="PTHR16038:SF4">
    <property type="entry name" value="WD REPEAT-CONTAINING PROTEIN 74"/>
    <property type="match status" value="1"/>
</dbReference>
<dbReference type="InterPro" id="IPR036322">
    <property type="entry name" value="WD40_repeat_dom_sf"/>
</dbReference>
<dbReference type="PANTHER" id="PTHR16038">
    <property type="entry name" value="NOP SEVEN ASSOCIATED PROTEIN 1"/>
    <property type="match status" value="1"/>
</dbReference>
<dbReference type="GO" id="GO:0042273">
    <property type="term" value="P:ribosomal large subunit biogenesis"/>
    <property type="evidence" value="ECO:0007669"/>
    <property type="project" value="InterPro"/>
</dbReference>
<dbReference type="InterPro" id="IPR037379">
    <property type="entry name" value="WDR74/Nsa1"/>
</dbReference>
<dbReference type="STRING" id="984486.A0A1E3QJI6"/>
<gene>
    <name evidence="6" type="ORF">BABINDRAFT_163234</name>
</gene>
<dbReference type="GeneID" id="30147645"/>
<comment type="subunit">
    <text evidence="3">Component of the pre-66S ribosomal particle.</text>
</comment>
<name>A0A1E3QJI6_9ASCO</name>
<sequence>MKVIVSADDSGSLKEVKCVRGTDTASQTAPQPSAIETYCTTTLAQKVQQLIVCTINNRQVALAARRTGTLEVIDLETYEVVKKFEALSAALTDPFIALIFNETHIYLATQSGLVTIIDPNGGKFDLPPVKINLRGPLSAFINHPLQKAVFAYGGKDNDLKVVSITNDNKLTKLSISKKTKAEDVKITQLFQAKNVKNDHLDLRVPVWISKIMFLDPVASADPKHWELATITRYGQLRKYVTSNGRKPIQDIKVSEKPLLTLTSTPNSEEIICSDSHTTTAKYNMTTGRLVGKFPGAVGAIQALHADFESGLISTGGLDRYLRVFDIVSRELVAKVYIGSKISSVWFLEDDEPVEEVAVKHTSRKRKTEEEEEEDSETEELWKKLEKKPAKKRRD</sequence>
<keyword evidence="7" id="KW-1185">Reference proteome</keyword>
<feature type="compositionally biased region" description="Acidic residues" evidence="5">
    <location>
        <begin position="369"/>
        <end position="378"/>
    </location>
</feature>
<dbReference type="SUPFAM" id="SSF50978">
    <property type="entry name" value="WD40 repeat-like"/>
    <property type="match status" value="1"/>
</dbReference>
<reference evidence="7" key="1">
    <citation type="submission" date="2016-05" db="EMBL/GenBank/DDBJ databases">
        <title>Comparative genomics of biotechnologically important yeasts.</title>
        <authorList>
            <consortium name="DOE Joint Genome Institute"/>
            <person name="Riley R."/>
            <person name="Haridas S."/>
            <person name="Wolfe K.H."/>
            <person name="Lopes M.R."/>
            <person name="Hittinger C.T."/>
            <person name="Goker M."/>
            <person name="Salamov A."/>
            <person name="Wisecaver J."/>
            <person name="Long T.M."/>
            <person name="Aerts A.L."/>
            <person name="Barry K."/>
            <person name="Choi C."/>
            <person name="Clum A."/>
            <person name="Coughlan A.Y."/>
            <person name="Deshpande S."/>
            <person name="Douglass A.P."/>
            <person name="Hanson S.J."/>
            <person name="Klenk H.-P."/>
            <person name="Labutti K."/>
            <person name="Lapidus A."/>
            <person name="Lindquist E."/>
            <person name="Lipzen A."/>
            <person name="Meier-Kolthoff J.P."/>
            <person name="Ohm R.A."/>
            <person name="Otillar R.P."/>
            <person name="Pangilinan J."/>
            <person name="Peng Y."/>
            <person name="Rokas A."/>
            <person name="Rosa C.A."/>
            <person name="Scheuner C."/>
            <person name="Sibirny A.A."/>
            <person name="Slot J.C."/>
            <person name="Stielow J.B."/>
            <person name="Sun H."/>
            <person name="Kurtzman C.P."/>
            <person name="Blackwell M."/>
            <person name="Grigoriev I.V."/>
            <person name="Jeffries T.W."/>
        </authorList>
    </citation>
    <scope>NUCLEOTIDE SEQUENCE [LARGE SCALE GENOMIC DNA]</scope>
    <source>
        <strain evidence="7">NRRL Y-12698</strain>
    </source>
</reference>
<comment type="similarity">
    <text evidence="2">Belongs to the NSA1 family.</text>
</comment>
<protein>
    <recommendedName>
        <fullName evidence="4">Ribosome biogenesis protein NSA1</fullName>
    </recommendedName>
</protein>
<evidence type="ECO:0000313" key="6">
    <source>
        <dbReference type="EMBL" id="ODQ77856.1"/>
    </source>
</evidence>
<feature type="region of interest" description="Disordered" evidence="5">
    <location>
        <begin position="357"/>
        <end position="394"/>
    </location>
</feature>
<accession>A0A1E3QJI6</accession>
<evidence type="ECO:0000256" key="3">
    <source>
        <dbReference type="ARBA" id="ARBA00011187"/>
    </source>
</evidence>
<comment type="function">
    <text evidence="1">Involved in the biogenesis of the 60S ribosomal subunit.</text>
</comment>
<dbReference type="EMBL" id="KV454438">
    <property type="protein sequence ID" value="ODQ77856.1"/>
    <property type="molecule type" value="Genomic_DNA"/>
</dbReference>
<dbReference type="GO" id="GO:0005730">
    <property type="term" value="C:nucleolus"/>
    <property type="evidence" value="ECO:0007669"/>
    <property type="project" value="InterPro"/>
</dbReference>
<evidence type="ECO:0000256" key="4">
    <source>
        <dbReference type="ARBA" id="ARBA00014234"/>
    </source>
</evidence>
<dbReference type="OrthoDB" id="18388at2759"/>
<evidence type="ECO:0000256" key="1">
    <source>
        <dbReference type="ARBA" id="ARBA00002889"/>
    </source>
</evidence>
<evidence type="ECO:0000313" key="7">
    <source>
        <dbReference type="Proteomes" id="UP000094336"/>
    </source>
</evidence>
<evidence type="ECO:0000256" key="5">
    <source>
        <dbReference type="SAM" id="MobiDB-lite"/>
    </source>
</evidence>
<dbReference type="AlphaFoldDB" id="A0A1E3QJI6"/>